<dbReference type="InterPro" id="IPR013108">
    <property type="entry name" value="Amidohydro_3"/>
</dbReference>
<organism evidence="2">
    <name type="scientific">hydrothermal vent metagenome</name>
    <dbReference type="NCBI Taxonomy" id="652676"/>
    <lineage>
        <taxon>unclassified sequences</taxon>
        <taxon>metagenomes</taxon>
        <taxon>ecological metagenomes</taxon>
    </lineage>
</organism>
<dbReference type="AlphaFoldDB" id="A0A170QC20"/>
<accession>A0A170QC20</accession>
<name>A0A170QC20_9ZZZZ</name>
<dbReference type="SUPFAM" id="SSF51556">
    <property type="entry name" value="Metallo-dependent hydrolases"/>
    <property type="match status" value="1"/>
</dbReference>
<dbReference type="Gene3D" id="3.20.20.140">
    <property type="entry name" value="Metal-dependent hydrolases"/>
    <property type="match status" value="1"/>
</dbReference>
<reference evidence="2" key="1">
    <citation type="submission" date="2015-10" db="EMBL/GenBank/DDBJ databases">
        <authorList>
            <person name="Gilbert D.G."/>
        </authorList>
    </citation>
    <scope>NUCLEOTIDE SEQUENCE</scope>
</reference>
<dbReference type="Gene3D" id="3.10.310.70">
    <property type="match status" value="1"/>
</dbReference>
<dbReference type="CDD" id="cd01300">
    <property type="entry name" value="YtcJ_like"/>
    <property type="match status" value="1"/>
</dbReference>
<dbReference type="EMBL" id="FAXC01000086">
    <property type="protein sequence ID" value="CUV08591.1"/>
    <property type="molecule type" value="Genomic_DNA"/>
</dbReference>
<feature type="domain" description="Amidohydrolase 3" evidence="1">
    <location>
        <begin position="63"/>
        <end position="534"/>
    </location>
</feature>
<sequence length="536" mass="59401">MKNVAIVILFYIVFSVIFMTSCDRPKVTVFSNCVIPSFPAANSIACADGKITSIGKDLTGDIIINLEKGVVYPGFMDSHLHLLWYGKAMEILDLVGTKSAAEVTHIVANAYDGSKRWIIGRGWDQNDWEIIQYPNKESLDKVAVDQPVYLHRIDGHAIWVNSNVLSICGIDRNTADPIGGKILRDSSGNPTGVFIDNAMDLIKRFVPDNGKNDKRRQIINAVRKLNQFGLTAIHDAGTDIETVHILKELIAQEQLTIRVNAMLNNKSEDYQEFLSKGPDITDKFLSVRTVKIYFDGAMGSRGAALLEPYADDPKNIGLNLTDEKKITEKVNQFNAAGFQVAVHCIGDRANRLALDIFEGAGNQNSRNRIEHAQIIHSDDLPRFFDLGIIPSMQATHCTSDMYWIDERLGEERLHEAYPWQSLLQTGSIIPGGSDAPVEIPNPLLGIHAAVTRQDTSGWPTGGWQSNERMTIDQALASITSWAAYSMFAESYLGKIEPGYMADFTVLSQDLSTIDPAQISSVNVHFTIVNGKVVYKR</sequence>
<protein>
    <submittedName>
        <fullName evidence="2">Exoenzymes regulatory protein AepA in lipid-linked oligosaccharide synthesis cluster</fullName>
    </submittedName>
</protein>
<dbReference type="PANTHER" id="PTHR22642">
    <property type="entry name" value="IMIDAZOLONEPROPIONASE"/>
    <property type="match status" value="1"/>
</dbReference>
<dbReference type="InterPro" id="IPR033932">
    <property type="entry name" value="YtcJ-like"/>
</dbReference>
<dbReference type="Gene3D" id="2.30.40.10">
    <property type="entry name" value="Urease, subunit C, domain 1"/>
    <property type="match status" value="1"/>
</dbReference>
<dbReference type="SUPFAM" id="SSF51338">
    <property type="entry name" value="Composite domain of metallo-dependent hydrolases"/>
    <property type="match status" value="1"/>
</dbReference>
<dbReference type="PANTHER" id="PTHR22642:SF2">
    <property type="entry name" value="PROTEIN LONG AFTER FAR-RED 3"/>
    <property type="match status" value="1"/>
</dbReference>
<evidence type="ECO:0000313" key="2">
    <source>
        <dbReference type="EMBL" id="CUV08591.1"/>
    </source>
</evidence>
<dbReference type="GO" id="GO:0016810">
    <property type="term" value="F:hydrolase activity, acting on carbon-nitrogen (but not peptide) bonds"/>
    <property type="evidence" value="ECO:0007669"/>
    <property type="project" value="InterPro"/>
</dbReference>
<dbReference type="Pfam" id="PF07969">
    <property type="entry name" value="Amidohydro_3"/>
    <property type="match status" value="1"/>
</dbReference>
<dbReference type="InterPro" id="IPR011059">
    <property type="entry name" value="Metal-dep_hydrolase_composite"/>
</dbReference>
<evidence type="ECO:0000259" key="1">
    <source>
        <dbReference type="Pfam" id="PF07969"/>
    </source>
</evidence>
<dbReference type="PROSITE" id="PS51257">
    <property type="entry name" value="PROKAR_LIPOPROTEIN"/>
    <property type="match status" value="1"/>
</dbReference>
<proteinExistence type="predicted"/>
<dbReference type="InterPro" id="IPR032466">
    <property type="entry name" value="Metal_Hydrolase"/>
</dbReference>
<gene>
    <name evidence="2" type="ORF">MGWOODY_Mmi1833</name>
</gene>